<evidence type="ECO:0000256" key="7">
    <source>
        <dbReference type="ARBA" id="ARBA00023136"/>
    </source>
</evidence>
<proteinExistence type="inferred from homology"/>
<evidence type="ECO:0000256" key="1">
    <source>
        <dbReference type="ARBA" id="ARBA00004651"/>
    </source>
</evidence>
<dbReference type="PANTHER" id="PTHR30269">
    <property type="entry name" value="TRANSMEMBRANE PROTEIN YFCA"/>
    <property type="match status" value="1"/>
</dbReference>
<accession>V4QTP0</accession>
<evidence type="ECO:0000256" key="8">
    <source>
        <dbReference type="RuleBase" id="RU363041"/>
    </source>
</evidence>
<feature type="transmembrane region" description="Helical" evidence="8">
    <location>
        <begin position="45"/>
        <end position="66"/>
    </location>
</feature>
<comment type="caution">
    <text evidence="9">The sequence shown here is derived from an EMBL/GenBank/DDBJ whole genome shotgun (WGS) entry which is preliminary data.</text>
</comment>
<feature type="transmembrane region" description="Helical" evidence="8">
    <location>
        <begin position="166"/>
        <end position="184"/>
    </location>
</feature>
<dbReference type="InterPro" id="IPR052017">
    <property type="entry name" value="TSUP"/>
</dbReference>
<dbReference type="InterPro" id="IPR002781">
    <property type="entry name" value="TM_pro_TauE-like"/>
</dbReference>
<evidence type="ECO:0000256" key="2">
    <source>
        <dbReference type="ARBA" id="ARBA00009142"/>
    </source>
</evidence>
<keyword evidence="4 8" id="KW-1003">Cell membrane</keyword>
<keyword evidence="5 8" id="KW-0812">Transmembrane</keyword>
<evidence type="ECO:0000256" key="5">
    <source>
        <dbReference type="ARBA" id="ARBA00022692"/>
    </source>
</evidence>
<evidence type="ECO:0000256" key="3">
    <source>
        <dbReference type="ARBA" id="ARBA00022448"/>
    </source>
</evidence>
<dbReference type="Pfam" id="PF01925">
    <property type="entry name" value="TauE"/>
    <property type="match status" value="1"/>
</dbReference>
<evidence type="ECO:0000256" key="4">
    <source>
        <dbReference type="ARBA" id="ARBA00022475"/>
    </source>
</evidence>
<dbReference type="EMBL" id="AWXZ01000039">
    <property type="protein sequence ID" value="ESR23132.1"/>
    <property type="molecule type" value="Genomic_DNA"/>
</dbReference>
<evidence type="ECO:0000256" key="6">
    <source>
        <dbReference type="ARBA" id="ARBA00022989"/>
    </source>
</evidence>
<dbReference type="PANTHER" id="PTHR30269:SF37">
    <property type="entry name" value="MEMBRANE TRANSPORTER PROTEIN"/>
    <property type="match status" value="1"/>
</dbReference>
<dbReference type="GO" id="GO:0005886">
    <property type="term" value="C:plasma membrane"/>
    <property type="evidence" value="ECO:0007669"/>
    <property type="project" value="UniProtKB-SubCell"/>
</dbReference>
<comment type="subcellular location">
    <subcellularLocation>
        <location evidence="1 8">Cell membrane</location>
        <topology evidence="1 8">Multi-pass membrane protein</topology>
    </subcellularLocation>
</comment>
<dbReference type="AlphaFoldDB" id="V4QTP0"/>
<keyword evidence="3" id="KW-0813">Transport</keyword>
<dbReference type="Proteomes" id="UP000017819">
    <property type="component" value="Unassembled WGS sequence"/>
</dbReference>
<feature type="transmembrane region" description="Helical" evidence="8">
    <location>
        <begin position="130"/>
        <end position="146"/>
    </location>
</feature>
<dbReference type="RefSeq" id="WP_023433319.1">
    <property type="nucleotide sequence ID" value="NZ_AWXZ01000039.1"/>
</dbReference>
<organism evidence="9 10">
    <name type="scientific">Lutibaculum baratangense AMV1</name>
    <dbReference type="NCBI Taxonomy" id="631454"/>
    <lineage>
        <taxon>Bacteria</taxon>
        <taxon>Pseudomonadati</taxon>
        <taxon>Pseudomonadota</taxon>
        <taxon>Alphaproteobacteria</taxon>
        <taxon>Hyphomicrobiales</taxon>
        <taxon>Tepidamorphaceae</taxon>
        <taxon>Lutibaculum</taxon>
    </lineage>
</organism>
<comment type="similarity">
    <text evidence="2 8">Belongs to the 4-toluene sulfonate uptake permease (TSUP) (TC 2.A.102) family.</text>
</comment>
<evidence type="ECO:0000313" key="10">
    <source>
        <dbReference type="Proteomes" id="UP000017819"/>
    </source>
</evidence>
<dbReference type="OrthoDB" id="7028171at2"/>
<protein>
    <recommendedName>
        <fullName evidence="8">Probable membrane transporter protein</fullName>
    </recommendedName>
</protein>
<evidence type="ECO:0000313" key="9">
    <source>
        <dbReference type="EMBL" id="ESR23132.1"/>
    </source>
</evidence>
<keyword evidence="7 8" id="KW-0472">Membrane</keyword>
<keyword evidence="6 8" id="KW-1133">Transmembrane helix</keyword>
<dbReference type="eggNOG" id="COG0730">
    <property type="taxonomic scope" value="Bacteria"/>
</dbReference>
<feature type="transmembrane region" description="Helical" evidence="8">
    <location>
        <begin position="7"/>
        <end position="25"/>
    </location>
</feature>
<sequence>MISNLDFYLVALPAIVLYGLGKGGFGGPLSQLAVPIMALVMSPLTAAAILLPVLVLMDAVALYSYWGTFDRRTLLIMLPGAVAGVALGWITASWITPDQVRLLLGLVGLAFTANYVFGGRKRPAQPQRPWLGRFWGMVSGFTSFVSHAGGPPFHMYATPLRLEPRLLAGTAAIFFFVVNVLKLLPYLELGQYTQETLTASLVLLPLAPLATRAGVYLVRIVDPRTFYRIAYAGIFLASVKLTWDGVLAFL</sequence>
<reference evidence="9 10" key="1">
    <citation type="journal article" date="2014" name="Genome Announc.">
        <title>Draft Genome Sequence of Lutibaculum baratangense Strain AMV1T, Isolated from a Mud Volcano in Andamans, India.</title>
        <authorList>
            <person name="Singh A."/>
            <person name="Sreenivas A."/>
            <person name="Sathyanarayana Reddy G."/>
            <person name="Pinnaka A.K."/>
            <person name="Shivaji S."/>
        </authorList>
    </citation>
    <scope>NUCLEOTIDE SEQUENCE [LARGE SCALE GENOMIC DNA]</scope>
    <source>
        <strain evidence="9 10">AMV1</strain>
    </source>
</reference>
<feature type="transmembrane region" description="Helical" evidence="8">
    <location>
        <begin position="101"/>
        <end position="118"/>
    </location>
</feature>
<feature type="transmembrane region" description="Helical" evidence="8">
    <location>
        <begin position="73"/>
        <end position="95"/>
    </location>
</feature>
<keyword evidence="10" id="KW-1185">Reference proteome</keyword>
<feature type="transmembrane region" description="Helical" evidence="8">
    <location>
        <begin position="196"/>
        <end position="217"/>
    </location>
</feature>
<name>V4QTP0_9HYPH</name>
<gene>
    <name evidence="9" type="ORF">N177_3200</name>
</gene>